<gene>
    <name evidence="2" type="ORF">CJN711_LOCUS6150</name>
    <name evidence="3" type="ORF">KQP761_LOCUS9594</name>
    <name evidence="4" type="ORF">MBJ925_LOCUS26561</name>
</gene>
<dbReference type="Proteomes" id="UP000663824">
    <property type="component" value="Unassembled WGS sequence"/>
</dbReference>
<evidence type="ECO:0000313" key="3">
    <source>
        <dbReference type="EMBL" id="CAF1398664.1"/>
    </source>
</evidence>
<evidence type="ECO:0000313" key="2">
    <source>
        <dbReference type="EMBL" id="CAF1080167.1"/>
    </source>
</evidence>
<keyword evidence="1" id="KW-0472">Membrane</keyword>
<feature type="transmembrane region" description="Helical" evidence="1">
    <location>
        <begin position="139"/>
        <end position="162"/>
    </location>
</feature>
<dbReference type="Proteomes" id="UP000663834">
    <property type="component" value="Unassembled WGS sequence"/>
</dbReference>
<proteinExistence type="predicted"/>
<keyword evidence="1" id="KW-0812">Transmembrane</keyword>
<sequence length="266" mass="30622">MTQPKRVQVIRPNQHINEFIYERDGTAQDISYEQTLLNQHEYYAVGCRRLNIIQTLPLNENWPITVGNGAAAVSSGFLGGMITRRVARNLLLHLSSSTLPASGACLLACSATYVTSYYYFVLQPMFSNDPMLCPTCLEIRTFALGSFIPITFGTSIAILSNFSTCLINKTIRLPQFQIQAYPEWIRFFRKHVFKGMSRGHFFAYPLINGFLASMIFMGQHYYWKTNLQYRLATLEKELSYSEPKKRNKIFAPIEDFFIRLFGRKTK</sequence>
<protein>
    <submittedName>
        <fullName evidence="4">Uncharacterized protein</fullName>
    </submittedName>
</protein>
<dbReference type="Proteomes" id="UP000663855">
    <property type="component" value="Unassembled WGS sequence"/>
</dbReference>
<feature type="transmembrane region" description="Helical" evidence="1">
    <location>
        <begin position="201"/>
        <end position="222"/>
    </location>
</feature>
<feature type="transmembrane region" description="Helical" evidence="1">
    <location>
        <begin position="90"/>
        <end position="119"/>
    </location>
</feature>
<evidence type="ECO:0000313" key="4">
    <source>
        <dbReference type="EMBL" id="CAF2124793.1"/>
    </source>
</evidence>
<dbReference type="EMBL" id="CAJNOW010003909">
    <property type="protein sequence ID" value="CAF1398664.1"/>
    <property type="molecule type" value="Genomic_DNA"/>
</dbReference>
<name>A0A816VST5_9BILA</name>
<organism evidence="4 5">
    <name type="scientific">Rotaria magnacalcarata</name>
    <dbReference type="NCBI Taxonomy" id="392030"/>
    <lineage>
        <taxon>Eukaryota</taxon>
        <taxon>Metazoa</taxon>
        <taxon>Spiralia</taxon>
        <taxon>Gnathifera</taxon>
        <taxon>Rotifera</taxon>
        <taxon>Eurotatoria</taxon>
        <taxon>Bdelloidea</taxon>
        <taxon>Philodinida</taxon>
        <taxon>Philodinidae</taxon>
        <taxon>Rotaria</taxon>
    </lineage>
</organism>
<accession>A0A816VST5</accession>
<evidence type="ECO:0000256" key="1">
    <source>
        <dbReference type="SAM" id="Phobius"/>
    </source>
</evidence>
<dbReference type="OrthoDB" id="9996808at2759"/>
<reference evidence="4" key="1">
    <citation type="submission" date="2021-02" db="EMBL/GenBank/DDBJ databases">
        <authorList>
            <person name="Nowell W R."/>
        </authorList>
    </citation>
    <scope>NUCLEOTIDE SEQUENCE</scope>
</reference>
<dbReference type="AlphaFoldDB" id="A0A816VST5"/>
<comment type="caution">
    <text evidence="4">The sequence shown here is derived from an EMBL/GenBank/DDBJ whole genome shotgun (WGS) entry which is preliminary data.</text>
</comment>
<keyword evidence="1" id="KW-1133">Transmembrane helix</keyword>
<dbReference type="EMBL" id="CAJNOV010001831">
    <property type="protein sequence ID" value="CAF1080167.1"/>
    <property type="molecule type" value="Genomic_DNA"/>
</dbReference>
<evidence type="ECO:0000313" key="5">
    <source>
        <dbReference type="Proteomes" id="UP000663824"/>
    </source>
</evidence>
<dbReference type="EMBL" id="CAJNRE010014114">
    <property type="protein sequence ID" value="CAF2124793.1"/>
    <property type="molecule type" value="Genomic_DNA"/>
</dbReference>